<dbReference type="EMBL" id="REGN01002483">
    <property type="protein sequence ID" value="RNA27862.1"/>
    <property type="molecule type" value="Genomic_DNA"/>
</dbReference>
<sequence length="66" mass="7705">MSKLSFYRQKNDNRKKLLDKLSGSKDVNFVQCRQIEENELSTVKISELKKIHLTAKSETGRETKFS</sequence>
<dbReference type="Proteomes" id="UP000276133">
    <property type="component" value="Unassembled WGS sequence"/>
</dbReference>
<protein>
    <submittedName>
        <fullName evidence="1">Uncharacterized protein</fullName>
    </submittedName>
</protein>
<name>A0A3M7RWJ2_BRAPC</name>
<reference evidence="1 2" key="1">
    <citation type="journal article" date="2018" name="Sci. Rep.">
        <title>Genomic signatures of local adaptation to the degree of environmental predictability in rotifers.</title>
        <authorList>
            <person name="Franch-Gras L."/>
            <person name="Hahn C."/>
            <person name="Garcia-Roger E.M."/>
            <person name="Carmona M.J."/>
            <person name="Serra M."/>
            <person name="Gomez A."/>
        </authorList>
    </citation>
    <scope>NUCLEOTIDE SEQUENCE [LARGE SCALE GENOMIC DNA]</scope>
    <source>
        <strain evidence="1">HYR1</strain>
    </source>
</reference>
<proteinExistence type="predicted"/>
<evidence type="ECO:0000313" key="2">
    <source>
        <dbReference type="Proteomes" id="UP000276133"/>
    </source>
</evidence>
<keyword evidence="2" id="KW-1185">Reference proteome</keyword>
<organism evidence="1 2">
    <name type="scientific">Brachionus plicatilis</name>
    <name type="common">Marine rotifer</name>
    <name type="synonym">Brachionus muelleri</name>
    <dbReference type="NCBI Taxonomy" id="10195"/>
    <lineage>
        <taxon>Eukaryota</taxon>
        <taxon>Metazoa</taxon>
        <taxon>Spiralia</taxon>
        <taxon>Gnathifera</taxon>
        <taxon>Rotifera</taxon>
        <taxon>Eurotatoria</taxon>
        <taxon>Monogononta</taxon>
        <taxon>Pseudotrocha</taxon>
        <taxon>Ploima</taxon>
        <taxon>Brachionidae</taxon>
        <taxon>Brachionus</taxon>
    </lineage>
</organism>
<gene>
    <name evidence="1" type="ORF">BpHYR1_043818</name>
</gene>
<accession>A0A3M7RWJ2</accession>
<evidence type="ECO:0000313" key="1">
    <source>
        <dbReference type="EMBL" id="RNA27862.1"/>
    </source>
</evidence>
<dbReference type="AlphaFoldDB" id="A0A3M7RWJ2"/>
<comment type="caution">
    <text evidence="1">The sequence shown here is derived from an EMBL/GenBank/DDBJ whole genome shotgun (WGS) entry which is preliminary data.</text>
</comment>